<dbReference type="HOGENOM" id="CLU_979604_0_0_5"/>
<keyword evidence="3" id="KW-0489">Methyltransferase</keyword>
<dbReference type="STRING" id="990285.RGCCGE502_17165"/>
<dbReference type="RefSeq" id="WP_016555424.1">
    <property type="nucleotide sequence ID" value="NZ_AEYE02000017.1"/>
</dbReference>
<protein>
    <submittedName>
        <fullName evidence="3">FkbM family methyltransferase</fullName>
    </submittedName>
</protein>
<accession>S3HVB3</accession>
<dbReference type="Gene3D" id="3.40.50.150">
    <property type="entry name" value="Vaccinia Virus protein VP39"/>
    <property type="match status" value="1"/>
</dbReference>
<dbReference type="EMBL" id="AEYE02000017">
    <property type="protein sequence ID" value="EPE97111.1"/>
    <property type="molecule type" value="Genomic_DNA"/>
</dbReference>
<evidence type="ECO:0000313" key="4">
    <source>
        <dbReference type="Proteomes" id="UP000014411"/>
    </source>
</evidence>
<dbReference type="GO" id="GO:0032259">
    <property type="term" value="P:methylation"/>
    <property type="evidence" value="ECO:0007669"/>
    <property type="project" value="UniProtKB-KW"/>
</dbReference>
<feature type="coiled-coil region" evidence="1">
    <location>
        <begin position="220"/>
        <end position="257"/>
    </location>
</feature>
<dbReference type="GO" id="GO:0005886">
    <property type="term" value="C:plasma membrane"/>
    <property type="evidence" value="ECO:0007669"/>
    <property type="project" value="TreeGrafter"/>
</dbReference>
<evidence type="ECO:0000256" key="1">
    <source>
        <dbReference type="SAM" id="Coils"/>
    </source>
</evidence>
<dbReference type="eggNOG" id="COG0457">
    <property type="taxonomic scope" value="Bacteria"/>
</dbReference>
<comment type="caution">
    <text evidence="3">The sequence shown here is derived from an EMBL/GenBank/DDBJ whole genome shotgun (WGS) entry which is preliminary data.</text>
</comment>
<evidence type="ECO:0000313" key="3">
    <source>
        <dbReference type="EMBL" id="EPE97111.1"/>
    </source>
</evidence>
<reference evidence="3 4" key="1">
    <citation type="journal article" date="2012" name="J. Bacteriol.">
        <title>Genome sequence of Rhizobium grahamii CCGE502, a broad-host-range symbiont with low nodulation competitiveness in Phaseolus vulgaris.</title>
        <authorList>
            <person name="Althabegoiti M.J."/>
            <person name="Lozano L."/>
            <person name="Torres-Tejerizo G."/>
            <person name="Ormeno-Orrillo E."/>
            <person name="Rogel M.A."/>
            <person name="Gonzalez V."/>
            <person name="Martinez-Romero E."/>
        </authorList>
    </citation>
    <scope>NUCLEOTIDE SEQUENCE [LARGE SCALE GENOMIC DNA]</scope>
    <source>
        <strain evidence="3 4">CCGE 502</strain>
    </source>
</reference>
<dbReference type="GO" id="GO:0006888">
    <property type="term" value="P:endoplasmic reticulum to Golgi vesicle-mediated transport"/>
    <property type="evidence" value="ECO:0007669"/>
    <property type="project" value="TreeGrafter"/>
</dbReference>
<dbReference type="InterPro" id="IPR006342">
    <property type="entry name" value="FkbM_mtfrase"/>
</dbReference>
<dbReference type="GO" id="GO:0016197">
    <property type="term" value="P:endosomal transport"/>
    <property type="evidence" value="ECO:0007669"/>
    <property type="project" value="TreeGrafter"/>
</dbReference>
<dbReference type="SUPFAM" id="SSF53335">
    <property type="entry name" value="S-adenosyl-L-methionine-dependent methyltransferases"/>
    <property type="match status" value="1"/>
</dbReference>
<evidence type="ECO:0000259" key="2">
    <source>
        <dbReference type="Pfam" id="PF05050"/>
    </source>
</evidence>
<feature type="domain" description="Methyltransferase FkbM" evidence="2">
    <location>
        <begin position="31"/>
        <end position="197"/>
    </location>
</feature>
<dbReference type="NCBIfam" id="TIGR01444">
    <property type="entry name" value="fkbM_fam"/>
    <property type="match status" value="1"/>
</dbReference>
<keyword evidence="1" id="KW-0175">Coiled coil</keyword>
<dbReference type="InterPro" id="IPR053202">
    <property type="entry name" value="EGF_Rcpt_Signaling_Reg"/>
</dbReference>
<dbReference type="InterPro" id="IPR029063">
    <property type="entry name" value="SAM-dependent_MTases_sf"/>
</dbReference>
<keyword evidence="4" id="KW-1185">Reference proteome</keyword>
<dbReference type="GO" id="GO:0008168">
    <property type="term" value="F:methyltransferase activity"/>
    <property type="evidence" value="ECO:0007669"/>
    <property type="project" value="UniProtKB-KW"/>
</dbReference>
<dbReference type="PANTHER" id="PTHR34009">
    <property type="entry name" value="PROTEIN STAR"/>
    <property type="match status" value="1"/>
</dbReference>
<keyword evidence="3" id="KW-0808">Transferase</keyword>
<dbReference type="Proteomes" id="UP000014411">
    <property type="component" value="Unassembled WGS sequence"/>
</dbReference>
<sequence>MKFYGQFETPVDRFIFERYFPDVGIKGTFIECGAFDGSTECSCRFFEETMGWRGINLEPVPHIFDKLLTNRPGSENLNFGLSDRAASLNFQIVEHPRYGLDTTIGAIKHDPAYKQALLDEGCKFHDIEIQVISWSDLIARTGVEIIDLMVLDVEGHELSVLAGMKGHPILPHVMCVEFGHIGFDKLRATMDELGYDYDISSYANAFFVRRDKLTLFAHRAQASRESLRQQEQRRSALEEEVAALEETISTITRLKEEQISMLKRSTSWRVTAPLRAVKALFNKA</sequence>
<dbReference type="PANTHER" id="PTHR34009:SF2">
    <property type="entry name" value="PROTEIN STAR"/>
    <property type="match status" value="1"/>
</dbReference>
<gene>
    <name evidence="3" type="ORF">RGCCGE502_17165</name>
</gene>
<dbReference type="Pfam" id="PF05050">
    <property type="entry name" value="Methyltransf_21"/>
    <property type="match status" value="1"/>
</dbReference>
<dbReference type="AlphaFoldDB" id="S3HVB3"/>
<organism evidence="3 4">
    <name type="scientific">Rhizobium grahamii CCGE 502</name>
    <dbReference type="NCBI Taxonomy" id="990285"/>
    <lineage>
        <taxon>Bacteria</taxon>
        <taxon>Pseudomonadati</taxon>
        <taxon>Pseudomonadota</taxon>
        <taxon>Alphaproteobacteria</taxon>
        <taxon>Hyphomicrobiales</taxon>
        <taxon>Rhizobiaceae</taxon>
        <taxon>Rhizobium/Agrobacterium group</taxon>
        <taxon>Rhizobium</taxon>
    </lineage>
</organism>
<proteinExistence type="predicted"/>
<dbReference type="GO" id="GO:0005737">
    <property type="term" value="C:cytoplasm"/>
    <property type="evidence" value="ECO:0007669"/>
    <property type="project" value="GOC"/>
</dbReference>
<name>S3HVB3_9HYPH</name>